<keyword evidence="2" id="KW-1003">Cell membrane</keyword>
<protein>
    <recommendedName>
        <fullName evidence="13">G-protein coupled receptors family 1 profile domain-containing protein</fullName>
    </recommendedName>
</protein>
<evidence type="ECO:0000259" key="13">
    <source>
        <dbReference type="PROSITE" id="PS50262"/>
    </source>
</evidence>
<dbReference type="GO" id="GO:0004938">
    <property type="term" value="F:alpha2-adrenergic receptor activity"/>
    <property type="evidence" value="ECO:0007669"/>
    <property type="project" value="UniProtKB-ARBA"/>
</dbReference>
<dbReference type="FunFam" id="1.20.1070.10:FF:000030">
    <property type="entry name" value="trace amine-associated receptor 1"/>
    <property type="match status" value="1"/>
</dbReference>
<evidence type="ECO:0000256" key="7">
    <source>
        <dbReference type="ARBA" id="ARBA00023157"/>
    </source>
</evidence>
<evidence type="ECO:0000256" key="1">
    <source>
        <dbReference type="ARBA" id="ARBA00004651"/>
    </source>
</evidence>
<evidence type="ECO:0000256" key="6">
    <source>
        <dbReference type="ARBA" id="ARBA00023136"/>
    </source>
</evidence>
<dbReference type="PANTHER" id="PTHR24248:SF66">
    <property type="entry name" value="OCTOPAMINE RECEPTOR BETA-3R"/>
    <property type="match status" value="1"/>
</dbReference>
<keyword evidence="10 11" id="KW-0807">Transducer</keyword>
<dbReference type="Ensembl" id="ENSEEET00000059208.1">
    <property type="protein sequence ID" value="ENSEEEP00000063029.1"/>
    <property type="gene ID" value="ENSEEEG00000028049.1"/>
</dbReference>
<keyword evidence="8 11" id="KW-0675">Receptor</keyword>
<reference evidence="14 15" key="1">
    <citation type="submission" date="2020-05" db="EMBL/GenBank/DDBJ databases">
        <title>Electrophorus electricus (electric eel) genome, fEleEle1, primary haplotype.</title>
        <authorList>
            <person name="Myers G."/>
            <person name="Meyer A."/>
            <person name="Fedrigo O."/>
            <person name="Formenti G."/>
            <person name="Rhie A."/>
            <person name="Tracey A."/>
            <person name="Sims Y."/>
            <person name="Jarvis E.D."/>
        </authorList>
    </citation>
    <scope>NUCLEOTIDE SEQUENCE [LARGE SCALE GENOMIC DNA]</scope>
</reference>
<dbReference type="GeneTree" id="ENSGT00950000182934"/>
<evidence type="ECO:0000256" key="5">
    <source>
        <dbReference type="ARBA" id="ARBA00023040"/>
    </source>
</evidence>
<sequence>MESRLQQYRSTGNISQCYEFHPNSCQKIVYPLAVKVVIYFVIGAVIILTIFGSLLVVTAIIHFKQLHTPTNYLTLSLAVTDMLVGGLVMPPSMIRFVETCWYFGTLFCKLYSSLDVVFCTASVLNLTFISIERYYAVCHPLLYHSKMTPLTSLFMIALCWSYSSALGVLVMVLNTLGIEHYSDVKCEGECSALLGPITSLIVAFFSCYIPSIVMVSIYFKIYLVAHRQLRSVRNSLSQRKTSRGQPTISKAERKATKTLAVVMGVYLSFWTPFFIYSVMVTYFGYVGPQQLYEVFAWIAYSNSACNPILYAFFYSCLSQRKTSRGQPTISKAERKATKTLAVVMGVYLSFWTPFFIYSLMVTYFGYVGPQQLYEVFVWIGYSNSACNPIVYAFMYSWFRKALKVILSGKIFEKNSPRLNLCS</sequence>
<feature type="transmembrane region" description="Helical" evidence="12">
    <location>
        <begin position="339"/>
        <end position="366"/>
    </location>
</feature>
<evidence type="ECO:0000256" key="10">
    <source>
        <dbReference type="ARBA" id="ARBA00023224"/>
    </source>
</evidence>
<evidence type="ECO:0000256" key="8">
    <source>
        <dbReference type="ARBA" id="ARBA00023170"/>
    </source>
</evidence>
<name>A0AAY5F250_ELEEL</name>
<dbReference type="PRINTS" id="PR00237">
    <property type="entry name" value="GPCRRHODOPSN"/>
</dbReference>
<feature type="transmembrane region" description="Helical" evidence="12">
    <location>
        <begin position="36"/>
        <end position="60"/>
    </location>
</feature>
<feature type="transmembrane region" description="Helical" evidence="12">
    <location>
        <begin position="259"/>
        <end position="285"/>
    </location>
</feature>
<dbReference type="GO" id="GO:0071880">
    <property type="term" value="P:adenylate cyclase-activating adrenergic receptor signaling pathway"/>
    <property type="evidence" value="ECO:0007669"/>
    <property type="project" value="TreeGrafter"/>
</dbReference>
<keyword evidence="4 12" id="KW-1133">Transmembrane helix</keyword>
<feature type="transmembrane region" description="Helical" evidence="12">
    <location>
        <begin position="110"/>
        <end position="131"/>
    </location>
</feature>
<dbReference type="PROSITE" id="PS50262">
    <property type="entry name" value="G_PROTEIN_RECEP_F1_2"/>
    <property type="match status" value="2"/>
</dbReference>
<dbReference type="PANTHER" id="PTHR24248">
    <property type="entry name" value="ADRENERGIC RECEPTOR-RELATED G-PROTEIN COUPLED RECEPTOR"/>
    <property type="match status" value="1"/>
</dbReference>
<dbReference type="GO" id="GO:0005886">
    <property type="term" value="C:plasma membrane"/>
    <property type="evidence" value="ECO:0007669"/>
    <property type="project" value="UniProtKB-SubCell"/>
</dbReference>
<accession>A0AAY5F250</accession>
<dbReference type="SMART" id="SM01381">
    <property type="entry name" value="7TM_GPCR_Srsx"/>
    <property type="match status" value="1"/>
</dbReference>
<dbReference type="SUPFAM" id="SSF81321">
    <property type="entry name" value="Family A G protein-coupled receptor-like"/>
    <property type="match status" value="2"/>
</dbReference>
<evidence type="ECO:0000256" key="11">
    <source>
        <dbReference type="RuleBase" id="RU000688"/>
    </source>
</evidence>
<dbReference type="GO" id="GO:0004993">
    <property type="term" value="F:G protein-coupled serotonin receptor activity"/>
    <property type="evidence" value="ECO:0007669"/>
    <property type="project" value="UniProtKB-ARBA"/>
</dbReference>
<dbReference type="GO" id="GO:0071881">
    <property type="term" value="P:adenylate cyclase-inhibiting adrenergic receptor signaling pathway"/>
    <property type="evidence" value="ECO:0007669"/>
    <property type="project" value="UniProtKB-ARBA"/>
</dbReference>
<keyword evidence="5 11" id="KW-0297">G-protein coupled receptor</keyword>
<dbReference type="PRINTS" id="PR01830">
    <property type="entry name" value="TRACEAMINER"/>
</dbReference>
<evidence type="ECO:0000256" key="3">
    <source>
        <dbReference type="ARBA" id="ARBA00022692"/>
    </source>
</evidence>
<evidence type="ECO:0000313" key="15">
    <source>
        <dbReference type="Proteomes" id="UP000314983"/>
    </source>
</evidence>
<reference evidence="14" key="2">
    <citation type="submission" date="2025-08" db="UniProtKB">
        <authorList>
            <consortium name="Ensembl"/>
        </authorList>
    </citation>
    <scope>IDENTIFICATION</scope>
</reference>
<comment type="similarity">
    <text evidence="11">Belongs to the G-protein coupled receptor 1 family.</text>
</comment>
<keyword evidence="3 11" id="KW-0812">Transmembrane</keyword>
<proteinExistence type="inferred from homology"/>
<dbReference type="Gene3D" id="1.20.1070.10">
    <property type="entry name" value="Rhodopsin 7-helix transmembrane proteins"/>
    <property type="match status" value="2"/>
</dbReference>
<keyword evidence="15" id="KW-1185">Reference proteome</keyword>
<keyword evidence="9" id="KW-0325">Glycoprotein</keyword>
<dbReference type="AlphaFoldDB" id="A0AAY5F250"/>
<feature type="domain" description="G-protein coupled receptors family 1 profile" evidence="13">
    <location>
        <begin position="308"/>
        <end position="391"/>
    </location>
</feature>
<evidence type="ECO:0000256" key="4">
    <source>
        <dbReference type="ARBA" id="ARBA00022989"/>
    </source>
</evidence>
<evidence type="ECO:0000256" key="2">
    <source>
        <dbReference type="ARBA" id="ARBA00022475"/>
    </source>
</evidence>
<reference evidence="14" key="3">
    <citation type="submission" date="2025-09" db="UniProtKB">
        <authorList>
            <consortium name="Ensembl"/>
        </authorList>
    </citation>
    <scope>IDENTIFICATION</scope>
</reference>
<feature type="transmembrane region" description="Helical" evidence="12">
    <location>
        <begin position="378"/>
        <end position="398"/>
    </location>
</feature>
<feature type="domain" description="G-protein coupled receptors family 1 profile" evidence="13">
    <location>
        <begin position="52"/>
        <end position="310"/>
    </location>
</feature>
<keyword evidence="6 12" id="KW-0472">Membrane</keyword>
<dbReference type="Proteomes" id="UP000314983">
    <property type="component" value="Chromosome 8"/>
</dbReference>
<evidence type="ECO:0000256" key="9">
    <source>
        <dbReference type="ARBA" id="ARBA00023180"/>
    </source>
</evidence>
<feature type="transmembrane region" description="Helical" evidence="12">
    <location>
        <begin position="297"/>
        <end position="318"/>
    </location>
</feature>
<feature type="transmembrane region" description="Helical" evidence="12">
    <location>
        <begin position="72"/>
        <end position="90"/>
    </location>
</feature>
<comment type="subcellular location">
    <subcellularLocation>
        <location evidence="1">Cell membrane</location>
        <topology evidence="1">Multi-pass membrane protein</topology>
    </subcellularLocation>
</comment>
<evidence type="ECO:0000313" key="14">
    <source>
        <dbReference type="Ensembl" id="ENSEEEP00000063029.1"/>
    </source>
</evidence>
<dbReference type="InterPro" id="IPR009132">
    <property type="entry name" value="TAAR_fam"/>
</dbReference>
<dbReference type="InterPro" id="IPR017452">
    <property type="entry name" value="GPCR_Rhodpsn_7TM"/>
</dbReference>
<feature type="transmembrane region" description="Helical" evidence="12">
    <location>
        <begin position="152"/>
        <end position="173"/>
    </location>
</feature>
<dbReference type="Pfam" id="PF00001">
    <property type="entry name" value="7tm_1"/>
    <property type="match status" value="1"/>
</dbReference>
<evidence type="ECO:0000256" key="12">
    <source>
        <dbReference type="SAM" id="Phobius"/>
    </source>
</evidence>
<dbReference type="InterPro" id="IPR000276">
    <property type="entry name" value="GPCR_Rhodpsn"/>
</dbReference>
<dbReference type="GO" id="GO:0043410">
    <property type="term" value="P:positive regulation of MAPK cascade"/>
    <property type="evidence" value="ECO:0007669"/>
    <property type="project" value="TreeGrafter"/>
</dbReference>
<dbReference type="GO" id="GO:0001594">
    <property type="term" value="F:trace-amine receptor activity"/>
    <property type="evidence" value="ECO:0007669"/>
    <property type="project" value="InterPro"/>
</dbReference>
<dbReference type="PROSITE" id="PS00237">
    <property type="entry name" value="G_PROTEIN_RECEP_F1_1"/>
    <property type="match status" value="1"/>
</dbReference>
<feature type="transmembrane region" description="Helical" evidence="12">
    <location>
        <begin position="193"/>
        <end position="219"/>
    </location>
</feature>
<organism evidence="14 15">
    <name type="scientific">Electrophorus electricus</name>
    <name type="common">Electric eel</name>
    <name type="synonym">Gymnotus electricus</name>
    <dbReference type="NCBI Taxonomy" id="8005"/>
    <lineage>
        <taxon>Eukaryota</taxon>
        <taxon>Metazoa</taxon>
        <taxon>Chordata</taxon>
        <taxon>Craniata</taxon>
        <taxon>Vertebrata</taxon>
        <taxon>Euteleostomi</taxon>
        <taxon>Actinopterygii</taxon>
        <taxon>Neopterygii</taxon>
        <taxon>Teleostei</taxon>
        <taxon>Ostariophysi</taxon>
        <taxon>Gymnotiformes</taxon>
        <taxon>Gymnotoidei</taxon>
        <taxon>Gymnotidae</taxon>
        <taxon>Electrophorus</taxon>
    </lineage>
</organism>
<keyword evidence="7" id="KW-1015">Disulfide bond</keyword>